<dbReference type="AlphaFoldDB" id="A0A645CJS7"/>
<organism evidence="1">
    <name type="scientific">bioreactor metagenome</name>
    <dbReference type="NCBI Taxonomy" id="1076179"/>
    <lineage>
        <taxon>unclassified sequences</taxon>
        <taxon>metagenomes</taxon>
        <taxon>ecological metagenomes</taxon>
    </lineage>
</organism>
<accession>A0A645CJS7</accession>
<comment type="caution">
    <text evidence="1">The sequence shown here is derived from an EMBL/GenBank/DDBJ whole genome shotgun (WGS) entry which is preliminary data.</text>
</comment>
<dbReference type="EMBL" id="VSSQ01027755">
    <property type="protein sequence ID" value="MPM77158.1"/>
    <property type="molecule type" value="Genomic_DNA"/>
</dbReference>
<sequence length="234" mass="25657">MKKCIILFTSILFIFTASVVAIPTSSPRANPSAEKFSSTTSKAPDKSKYRIELLNSVGVSYVISINHFGDYLESKSEAMGLSYFMSFYKNPKSRLGTIVYFDFDKYIKTEKISFPGGYVIPDYYSSNILIGIGTKFDFSKVRIDLGVGIAASIISYEYSTLLSKTDYVQTGIGYGIYTGLSAFLTEKMALHLGVVGGITIPAPDDDGTASQTYPENSFTGNLFLAPHLTIAYKI</sequence>
<protein>
    <submittedName>
        <fullName evidence="1">Uncharacterized protein</fullName>
    </submittedName>
</protein>
<name>A0A645CJS7_9ZZZZ</name>
<proteinExistence type="predicted"/>
<evidence type="ECO:0000313" key="1">
    <source>
        <dbReference type="EMBL" id="MPM77158.1"/>
    </source>
</evidence>
<reference evidence="1" key="1">
    <citation type="submission" date="2019-08" db="EMBL/GenBank/DDBJ databases">
        <authorList>
            <person name="Kucharzyk K."/>
            <person name="Murdoch R.W."/>
            <person name="Higgins S."/>
            <person name="Loffler F."/>
        </authorList>
    </citation>
    <scope>NUCLEOTIDE SEQUENCE</scope>
</reference>
<gene>
    <name evidence="1" type="ORF">SDC9_124158</name>
</gene>